<dbReference type="SUPFAM" id="SSF54001">
    <property type="entry name" value="Cysteine proteinases"/>
    <property type="match status" value="1"/>
</dbReference>
<evidence type="ECO:0000313" key="2">
    <source>
        <dbReference type="EMBL" id="MET3751132.1"/>
    </source>
</evidence>
<dbReference type="InterPro" id="IPR002931">
    <property type="entry name" value="Transglutaminase-like"/>
</dbReference>
<dbReference type="EMBL" id="JBEPMJ010000018">
    <property type="protein sequence ID" value="MET3751132.1"/>
    <property type="molecule type" value="Genomic_DNA"/>
</dbReference>
<feature type="domain" description="Transglutaminase-like" evidence="1">
    <location>
        <begin position="163"/>
        <end position="222"/>
    </location>
</feature>
<keyword evidence="3" id="KW-1185">Reference proteome</keyword>
<dbReference type="RefSeq" id="WP_257465004.1">
    <property type="nucleotide sequence ID" value="NZ_JANJZT010000019.1"/>
</dbReference>
<comment type="caution">
    <text evidence="2">The sequence shown here is derived from an EMBL/GenBank/DDBJ whole genome shotgun (WGS) entry which is preliminary data.</text>
</comment>
<name>A0ABV2M3T7_9FIRM</name>
<dbReference type="SMART" id="SM00460">
    <property type="entry name" value="TGc"/>
    <property type="match status" value="1"/>
</dbReference>
<dbReference type="Gene3D" id="3.10.620.30">
    <property type="match status" value="1"/>
</dbReference>
<dbReference type="Gene3D" id="2.60.40.1120">
    <property type="entry name" value="Carboxypeptidase-like, regulatory domain"/>
    <property type="match status" value="1"/>
</dbReference>
<organism evidence="2 3">
    <name type="scientific">Blautia caecimuris</name>
    <dbReference type="NCBI Taxonomy" id="1796615"/>
    <lineage>
        <taxon>Bacteria</taxon>
        <taxon>Bacillati</taxon>
        <taxon>Bacillota</taxon>
        <taxon>Clostridia</taxon>
        <taxon>Lachnospirales</taxon>
        <taxon>Lachnospiraceae</taxon>
        <taxon>Blautia</taxon>
    </lineage>
</organism>
<evidence type="ECO:0000259" key="1">
    <source>
        <dbReference type="SMART" id="SM00460"/>
    </source>
</evidence>
<dbReference type="Proteomes" id="UP001549106">
    <property type="component" value="Unassembled WGS sequence"/>
</dbReference>
<accession>A0ABV2M3T7</accession>
<sequence length="831" mass="94673">MSEFLKENRERILEGYKKIKEQFPGVFEETDKQIEKQEPETALALKYLYMTMPCSDIGNYSFKVFLDYAENSVRLWKEAEGVRSLPEDIFLNYVLYHRVNEEEIAPCRELFHNEIRSFMEENEKLSLMDGCSRKDFAIEVNYWCAQEATYHCTDDRTLSALTVYRRGNGRCGEESVFTVNAMRSVGIPARQVYAPKWSHCDDNHAWVEIWNDGKWYFLGACEPLPILNKGWFTNASSRAMMVHSRWFDPASSDEETIGKDGMVTMLNELSRYAEVTEFTVEVCDKDGEPVQGAEISFQVLNYAELSPVAEGVTDKAGKCRFTTGLGSLAVQVSCGEFCECVFADTREQKEIKVTLGENSRQENIWKEIDMIAPVDTPINTDMPTPEQTAEGNIRLEKASAKRIAKTENRVNPECEKFLQNVSESDCEESTLRAELLETLTEKDRTDCVAEVLEEHLAYAAPYEENMEHSVFVKYVLNPRVDDEVLMKYRAAVEAEFSEEEKAGFREDPAAIWTAVDKKIISLPDKERASVITTPSGCLKMGVGSTLSKKILFVAIARTLGIPARLNPEDRSMEYRKDGRFVPVLPEAEKSCSLVLKSGDGTVWKYFQNWTMARLENGKYVSLRLGGLTWQDDLLNAELEPGEYRIITSNRLPNGNMFAYVYYFSMAAGEKKEISLVLRQADLEDMLENIELPEFELRKDEAGTEKVKASELTAEGKHILMFLEESREPTEHILNEMMEQPEAFRKICSGIIFVVQSESALQDPTMKKALAMFPEIQVYYDCFADHIELLGRRMYVDHEKLPLIIVTSGKMNGIFATSGYNVGTGDMLLRLM</sequence>
<reference evidence="2 3" key="1">
    <citation type="submission" date="2024-06" db="EMBL/GenBank/DDBJ databases">
        <title>Genomic Encyclopedia of Type Strains, Phase IV (KMG-IV): sequencing the most valuable type-strain genomes for metagenomic binning, comparative biology and taxonomic classification.</title>
        <authorList>
            <person name="Goeker M."/>
        </authorList>
    </citation>
    <scope>NUCLEOTIDE SEQUENCE [LARGE SCALE GENOMIC DNA]</scope>
    <source>
        <strain evidence="2 3">DSM 29492</strain>
    </source>
</reference>
<proteinExistence type="predicted"/>
<dbReference type="Pfam" id="PF01841">
    <property type="entry name" value="Transglut_core"/>
    <property type="match status" value="1"/>
</dbReference>
<dbReference type="PANTHER" id="PTHR35532:SF5">
    <property type="entry name" value="CARBOHYDRATE-BINDING DOMAIN-CONTAINING PROTEIN"/>
    <property type="match status" value="1"/>
</dbReference>
<gene>
    <name evidence="2" type="ORF">ABID24_002388</name>
</gene>
<evidence type="ECO:0000313" key="3">
    <source>
        <dbReference type="Proteomes" id="UP001549106"/>
    </source>
</evidence>
<dbReference type="PANTHER" id="PTHR35532">
    <property type="entry name" value="SIMILAR TO POLYHYDROXYALKANOATE DEPOLYMERASE"/>
    <property type="match status" value="1"/>
</dbReference>
<protein>
    <recommendedName>
        <fullName evidence="1">Transglutaminase-like domain-containing protein</fullName>
    </recommendedName>
</protein>
<dbReference type="InterPro" id="IPR038765">
    <property type="entry name" value="Papain-like_cys_pep_sf"/>
</dbReference>